<name>A0ABS1S993_9RHOB</name>
<proteinExistence type="predicted"/>
<organism evidence="1 2">
    <name type="scientific">Paracoccus aerius</name>
    <dbReference type="NCBI Taxonomy" id="1915382"/>
    <lineage>
        <taxon>Bacteria</taxon>
        <taxon>Pseudomonadati</taxon>
        <taxon>Pseudomonadota</taxon>
        <taxon>Alphaproteobacteria</taxon>
        <taxon>Rhodobacterales</taxon>
        <taxon>Paracoccaceae</taxon>
        <taxon>Paracoccus</taxon>
    </lineage>
</organism>
<dbReference type="Proteomes" id="UP000644749">
    <property type="component" value="Unassembled WGS sequence"/>
</dbReference>
<comment type="caution">
    <text evidence="1">The sequence shown here is derived from an EMBL/GenBank/DDBJ whole genome shotgun (WGS) entry which is preliminary data.</text>
</comment>
<dbReference type="RefSeq" id="WP_191310581.1">
    <property type="nucleotide sequence ID" value="NZ_BNCL01000009.1"/>
</dbReference>
<evidence type="ECO:0000313" key="2">
    <source>
        <dbReference type="Proteomes" id="UP000644749"/>
    </source>
</evidence>
<keyword evidence="2" id="KW-1185">Reference proteome</keyword>
<sequence>MPINMDDSRNHNATPELALEFIEVGQNEDGEHVILLTGTFEAVQAAGRLYGRPVLLVLAKEKGGVA</sequence>
<gene>
    <name evidence="1" type="ORF">JL111_12315</name>
</gene>
<accession>A0ABS1S993</accession>
<reference evidence="1 2" key="1">
    <citation type="submission" date="2021-01" db="EMBL/GenBank/DDBJ databases">
        <title>011410 draft genome.</title>
        <authorList>
            <person name="Lang L."/>
        </authorList>
    </citation>
    <scope>NUCLEOTIDE SEQUENCE [LARGE SCALE GENOMIC DNA]</scope>
    <source>
        <strain evidence="1 2">KCTC 42845</strain>
    </source>
</reference>
<dbReference type="EMBL" id="JAESHT010000010">
    <property type="protein sequence ID" value="MBL3674272.1"/>
    <property type="molecule type" value="Genomic_DNA"/>
</dbReference>
<protein>
    <submittedName>
        <fullName evidence="1">Uncharacterized protein</fullName>
    </submittedName>
</protein>
<evidence type="ECO:0000313" key="1">
    <source>
        <dbReference type="EMBL" id="MBL3674272.1"/>
    </source>
</evidence>